<dbReference type="GO" id="GO:0019171">
    <property type="term" value="F:(3R)-hydroxyacyl-[acyl-carrier-protein] dehydratase activity"/>
    <property type="evidence" value="ECO:0007669"/>
    <property type="project" value="TreeGrafter"/>
</dbReference>
<organism evidence="2 3">
    <name type="scientific">Cupriavidus necator</name>
    <name type="common">Alcaligenes eutrophus</name>
    <name type="synonym">Ralstonia eutropha</name>
    <dbReference type="NCBI Taxonomy" id="106590"/>
    <lineage>
        <taxon>Bacteria</taxon>
        <taxon>Pseudomonadati</taxon>
        <taxon>Pseudomonadota</taxon>
        <taxon>Betaproteobacteria</taxon>
        <taxon>Burkholderiales</taxon>
        <taxon>Burkholderiaceae</taxon>
        <taxon>Cupriavidus</taxon>
    </lineage>
</organism>
<dbReference type="AlphaFoldDB" id="A0A367P7F9"/>
<dbReference type="PANTHER" id="PTHR28152">
    <property type="entry name" value="HYDROXYACYL-THIOESTER DEHYDRATASE TYPE 2, MITOCHONDRIAL"/>
    <property type="match status" value="1"/>
</dbReference>
<evidence type="ECO:0000259" key="1">
    <source>
        <dbReference type="Pfam" id="PF13452"/>
    </source>
</evidence>
<dbReference type="Proteomes" id="UP000253501">
    <property type="component" value="Unassembled WGS sequence"/>
</dbReference>
<dbReference type="InterPro" id="IPR052741">
    <property type="entry name" value="Mitochondrial_HTD2"/>
</dbReference>
<dbReference type="RefSeq" id="WP_114135987.1">
    <property type="nucleotide sequence ID" value="NZ_CP068436.1"/>
</dbReference>
<dbReference type="EMBL" id="QDHA01000125">
    <property type="protein sequence ID" value="RCJ03769.1"/>
    <property type="molecule type" value="Genomic_DNA"/>
</dbReference>
<dbReference type="Pfam" id="PF13452">
    <property type="entry name" value="FAS1_DH_region"/>
    <property type="match status" value="1"/>
</dbReference>
<dbReference type="PANTHER" id="PTHR28152:SF1">
    <property type="entry name" value="HYDROXYACYL-THIOESTER DEHYDRATASE TYPE 2, MITOCHONDRIAL"/>
    <property type="match status" value="1"/>
</dbReference>
<reference evidence="2 3" key="1">
    <citation type="submission" date="2018-04" db="EMBL/GenBank/DDBJ databases">
        <title>Cupriavidus necator CR12 genome sequencing and assembly.</title>
        <authorList>
            <person name="Ben Fekih I."/>
            <person name="Mazhar H.S."/>
            <person name="Bello S.K."/>
            <person name="Rensing C."/>
        </authorList>
    </citation>
    <scope>NUCLEOTIDE SEQUENCE [LARGE SCALE GENOMIC DNA]</scope>
    <source>
        <strain evidence="2 3">CR12</strain>
    </source>
</reference>
<evidence type="ECO:0000313" key="3">
    <source>
        <dbReference type="Proteomes" id="UP000253501"/>
    </source>
</evidence>
<dbReference type="Gene3D" id="3.10.129.10">
    <property type="entry name" value="Hotdog Thioesterase"/>
    <property type="match status" value="1"/>
</dbReference>
<dbReference type="InterPro" id="IPR039569">
    <property type="entry name" value="FAS1-like_DH_region"/>
</dbReference>
<accession>A0A367P7F9</accession>
<name>A0A367P7F9_CUPNE</name>
<feature type="domain" description="FAS1-like dehydratase" evidence="1">
    <location>
        <begin position="54"/>
        <end position="138"/>
    </location>
</feature>
<dbReference type="InterPro" id="IPR029069">
    <property type="entry name" value="HotDog_dom_sf"/>
</dbReference>
<gene>
    <name evidence="2" type="ORF">DDK22_35410</name>
</gene>
<dbReference type="SUPFAM" id="SSF54637">
    <property type="entry name" value="Thioesterase/thiol ester dehydrase-isomerase"/>
    <property type="match status" value="1"/>
</dbReference>
<protein>
    <submittedName>
        <fullName evidence="2">Acyl-CoA dehydrogenase</fullName>
    </submittedName>
</protein>
<comment type="caution">
    <text evidence="2">The sequence shown here is derived from an EMBL/GenBank/DDBJ whole genome shotgun (WGS) entry which is preliminary data.</text>
</comment>
<sequence>MQSKAEGEAVTTQYEAWVGREETRTETLNEWTVRAMAAALDLDTAPKAGYALPPGWQWLFFNPTARRSGLGVDGHPARGGFLPPIDLPRRMWAGSRVRYLANLPVGAEATRLSQIKKVENKVGKRGSLWFVTVAHTFSCNGTVCIEEEQDIVYREATPVGAAAPAPIETYAEEAQWSQPMSPDTTLLFRYSALTFNGHRIHYDQAYARNEEGYPDLVVHGPLTATLLQELAVEVGDGSRLARFDFRGVSPLFVDREFRLEGRRADNDSLLLWARGPNGELAMSAAATFA</sequence>
<evidence type="ECO:0000313" key="2">
    <source>
        <dbReference type="EMBL" id="RCJ03769.1"/>
    </source>
</evidence>
<proteinExistence type="predicted"/>